<feature type="coiled-coil region" evidence="1">
    <location>
        <begin position="386"/>
        <end position="438"/>
    </location>
</feature>
<organism evidence="3 4">
    <name type="scientific">Dactylonectria macrodidyma</name>
    <dbReference type="NCBI Taxonomy" id="307937"/>
    <lineage>
        <taxon>Eukaryota</taxon>
        <taxon>Fungi</taxon>
        <taxon>Dikarya</taxon>
        <taxon>Ascomycota</taxon>
        <taxon>Pezizomycotina</taxon>
        <taxon>Sordariomycetes</taxon>
        <taxon>Hypocreomycetidae</taxon>
        <taxon>Hypocreales</taxon>
        <taxon>Nectriaceae</taxon>
        <taxon>Dactylonectria</taxon>
    </lineage>
</organism>
<name>A0A9P9IEZ3_9HYPO</name>
<feature type="compositionally biased region" description="Basic and acidic residues" evidence="2">
    <location>
        <begin position="544"/>
        <end position="558"/>
    </location>
</feature>
<reference evidence="3" key="1">
    <citation type="journal article" date="2021" name="Nat. Commun.">
        <title>Genetic determinants of endophytism in the Arabidopsis root mycobiome.</title>
        <authorList>
            <person name="Mesny F."/>
            <person name="Miyauchi S."/>
            <person name="Thiergart T."/>
            <person name="Pickel B."/>
            <person name="Atanasova L."/>
            <person name="Karlsson M."/>
            <person name="Huettel B."/>
            <person name="Barry K.W."/>
            <person name="Haridas S."/>
            <person name="Chen C."/>
            <person name="Bauer D."/>
            <person name="Andreopoulos W."/>
            <person name="Pangilinan J."/>
            <person name="LaButti K."/>
            <person name="Riley R."/>
            <person name="Lipzen A."/>
            <person name="Clum A."/>
            <person name="Drula E."/>
            <person name="Henrissat B."/>
            <person name="Kohler A."/>
            <person name="Grigoriev I.V."/>
            <person name="Martin F.M."/>
            <person name="Hacquard S."/>
        </authorList>
    </citation>
    <scope>NUCLEOTIDE SEQUENCE</scope>
    <source>
        <strain evidence="3">MPI-CAGE-AT-0147</strain>
    </source>
</reference>
<comment type="caution">
    <text evidence="3">The sequence shown here is derived from an EMBL/GenBank/DDBJ whole genome shotgun (WGS) entry which is preliminary data.</text>
</comment>
<feature type="compositionally biased region" description="Polar residues" evidence="2">
    <location>
        <begin position="59"/>
        <end position="78"/>
    </location>
</feature>
<keyword evidence="4" id="KW-1185">Reference proteome</keyword>
<dbReference type="AlphaFoldDB" id="A0A9P9IEZ3"/>
<feature type="compositionally biased region" description="Basic residues" evidence="2">
    <location>
        <begin position="583"/>
        <end position="593"/>
    </location>
</feature>
<feature type="compositionally biased region" description="Basic and acidic residues" evidence="2">
    <location>
        <begin position="567"/>
        <end position="582"/>
    </location>
</feature>
<proteinExistence type="predicted"/>
<keyword evidence="1" id="KW-0175">Coiled coil</keyword>
<feature type="compositionally biased region" description="Basic residues" evidence="2">
    <location>
        <begin position="526"/>
        <end position="540"/>
    </location>
</feature>
<feature type="compositionally biased region" description="Basic and acidic residues" evidence="2">
    <location>
        <begin position="308"/>
        <end position="323"/>
    </location>
</feature>
<evidence type="ECO:0000313" key="3">
    <source>
        <dbReference type="EMBL" id="KAH7117334.1"/>
    </source>
</evidence>
<feature type="compositionally biased region" description="Low complexity" evidence="2">
    <location>
        <begin position="95"/>
        <end position="108"/>
    </location>
</feature>
<dbReference type="EMBL" id="JAGMUV010000028">
    <property type="protein sequence ID" value="KAH7117334.1"/>
    <property type="molecule type" value="Genomic_DNA"/>
</dbReference>
<protein>
    <submittedName>
        <fullName evidence="3">Uncharacterized protein</fullName>
    </submittedName>
</protein>
<evidence type="ECO:0000313" key="4">
    <source>
        <dbReference type="Proteomes" id="UP000738349"/>
    </source>
</evidence>
<feature type="region of interest" description="Disordered" evidence="2">
    <location>
        <begin position="308"/>
        <end position="335"/>
    </location>
</feature>
<evidence type="ECO:0000256" key="2">
    <source>
        <dbReference type="SAM" id="MobiDB-lite"/>
    </source>
</evidence>
<feature type="compositionally biased region" description="Basic residues" evidence="2">
    <location>
        <begin position="47"/>
        <end position="58"/>
    </location>
</feature>
<dbReference type="Proteomes" id="UP000738349">
    <property type="component" value="Unassembled WGS sequence"/>
</dbReference>
<accession>A0A9P9IEZ3</accession>
<feature type="region of interest" description="Disordered" evidence="2">
    <location>
        <begin position="40"/>
        <end position="78"/>
    </location>
</feature>
<feature type="region of interest" description="Disordered" evidence="2">
    <location>
        <begin position="519"/>
        <end position="593"/>
    </location>
</feature>
<gene>
    <name evidence="3" type="ORF">EDB81DRAFT_243127</name>
</gene>
<evidence type="ECO:0000256" key="1">
    <source>
        <dbReference type="SAM" id="Coils"/>
    </source>
</evidence>
<feature type="region of interest" description="Disordered" evidence="2">
    <location>
        <begin position="91"/>
        <end position="113"/>
    </location>
</feature>
<sequence length="593" mass="68657">MNTTRRMKAQRLRVSTLASKGIVITTTVHICEDDQRLTRIPAPKKSLSPRKFKPRHTNPKSSTSPISQNLGSDTSTSSAFRRSAHYSALPRGYLSGSSSEATSPSTEPFDACNENLNTIGRLSEQVPELKSNEMMNGFTSFKLPMDMFRIIDRNGQWEISFNPEHRVKELNKRLVEESEKRNEVEEQLQQLNENFDLELGKKLQVESEEKRKVVRQLEELEGKFETELSKRLEEELKLKVEELEKELEVEQRKNERMEMELKRLETERQTVQSDWEREIDLNTSFDRQLGNSSKTIRGLKERIRQLEESVHHHRDQAKARETKPQQSTETKTEDMSRFVEMKTGLQLLETPSNQLDLLVLRVQPETGFEYQDGIMNDEVAMLQETTTRLQEEKRALTTDLEKTEATLRDVLQILEGEVTELQEELMVASHQVTAAESDAASARELAGALQEGLSLGQRRILERDIAIAMLTMQLRTATTRLSSELDLRPGLQGLLNGAERDRDHARAALAAATKSIRNLEDEKRHLERRRRRRRHRRHGTSHQPKPESSKPKKLEWMRLSKGSSTYIREHGGKPREVSWRENRKPRHSHRDIR</sequence>